<reference evidence="1 2" key="1">
    <citation type="submission" date="2018-04" db="EMBL/GenBank/DDBJ databases">
        <title>Novel Campyloabacter and Helicobacter Species and Strains.</title>
        <authorList>
            <person name="Mannion A.J."/>
            <person name="Shen Z."/>
            <person name="Fox J.G."/>
        </authorList>
    </citation>
    <scope>NUCLEOTIDE SEQUENCE [LARGE SCALE GENOMIC DNA]</scope>
    <source>
        <strain evidence="1 2">MIT 04-9366</strain>
    </source>
</reference>
<dbReference type="AlphaFoldDB" id="A0A3D8J2B8"/>
<dbReference type="Proteomes" id="UP000257045">
    <property type="component" value="Unassembled WGS sequence"/>
</dbReference>
<evidence type="ECO:0000313" key="1">
    <source>
        <dbReference type="EMBL" id="RDU71692.1"/>
    </source>
</evidence>
<proteinExistence type="predicted"/>
<comment type="caution">
    <text evidence="1">The sequence shown here is derived from an EMBL/GenBank/DDBJ whole genome shotgun (WGS) entry which is preliminary data.</text>
</comment>
<gene>
    <name evidence="1" type="ORF">CQA58_01250</name>
</gene>
<dbReference type="EMBL" id="NXLV01000002">
    <property type="protein sequence ID" value="RDU71692.1"/>
    <property type="molecule type" value="Genomic_DNA"/>
</dbReference>
<dbReference type="RefSeq" id="WP_115568902.1">
    <property type="nucleotide sequence ID" value="NZ_NXLV01000002.1"/>
</dbReference>
<sequence>MHRKINFNSYETRTDTIRYRRKEFDEDFCTFAQNRIQEQVKKIEHRYRGDCLFLENLDYNVDEIKSLLGVIQKITGYHCGISLKQLKFNLSANRIIVEESDCQSQRYQHSPIKGACHYHPYVPIIILDGGDLEKGKIFTLIYFLVALLVEHQFVGKKIGKEKFNRFSSDFWCNMVAGEFLIPKDEFDCQWEIHQEVEVEEIFWELAEFFQVSKSAIIVKARFTHKISQEAYEEYYKKYDLAQFTCSSLLAKPQGKKIYDDEEIFNQEKSKLYFLLGKVLLENFKSTKSLKICQKVQGLIEEIFKPTYQEMQKVQG</sequence>
<keyword evidence="2" id="KW-1185">Reference proteome</keyword>
<name>A0A3D8J2B8_9HELI</name>
<organism evidence="1 2">
    <name type="scientific">Helicobacter brantae</name>
    <dbReference type="NCBI Taxonomy" id="375927"/>
    <lineage>
        <taxon>Bacteria</taxon>
        <taxon>Pseudomonadati</taxon>
        <taxon>Campylobacterota</taxon>
        <taxon>Epsilonproteobacteria</taxon>
        <taxon>Campylobacterales</taxon>
        <taxon>Helicobacteraceae</taxon>
        <taxon>Helicobacter</taxon>
    </lineage>
</organism>
<evidence type="ECO:0000313" key="2">
    <source>
        <dbReference type="Proteomes" id="UP000257045"/>
    </source>
</evidence>
<protein>
    <submittedName>
        <fullName evidence="1">Uncharacterized protein</fullName>
    </submittedName>
</protein>
<dbReference type="OrthoDB" id="9796786at2"/>
<accession>A0A3D8J2B8</accession>